<feature type="transmembrane region" description="Helical" evidence="1">
    <location>
        <begin position="44"/>
        <end position="66"/>
    </location>
</feature>
<gene>
    <name evidence="3" type="ORF">MW046_03155</name>
</gene>
<keyword evidence="4" id="KW-1185">Reference proteome</keyword>
<evidence type="ECO:0000256" key="1">
    <source>
        <dbReference type="SAM" id="Phobius"/>
    </source>
</evidence>
<evidence type="ECO:0000259" key="2">
    <source>
        <dbReference type="Pfam" id="PF16926"/>
    </source>
</evidence>
<sequence>MNDQLLGTPTSQRWASGMIISSIGLVTGLAHLDHLIEDAYAMPVVSSILFPLGLSVGLLRAGYWLAKSDYGSEQAVSIVIWSVIGAVALTLSGAVVQHAVSVTGDTTVMIVLPSSVTEGTAIGFAYGVYAIWNDE</sequence>
<evidence type="ECO:0000313" key="3">
    <source>
        <dbReference type="EMBL" id="UPM43452.1"/>
    </source>
</evidence>
<dbReference type="AlphaFoldDB" id="A0A8U0A2Z4"/>
<feature type="transmembrane region" description="Helical" evidence="1">
    <location>
        <begin position="14"/>
        <end position="32"/>
    </location>
</feature>
<dbReference type="EMBL" id="CP096019">
    <property type="protein sequence ID" value="UPM43452.1"/>
    <property type="molecule type" value="Genomic_DNA"/>
</dbReference>
<dbReference type="Proteomes" id="UP000831768">
    <property type="component" value="Chromosome"/>
</dbReference>
<keyword evidence="1" id="KW-0472">Membrane</keyword>
<protein>
    <recommendedName>
        <fullName evidence="2">Archaeal histidine kinase 4TM domain-containing protein</fullName>
    </recommendedName>
</protein>
<name>A0A8U0A2Z4_9EURY</name>
<organism evidence="3 4">
    <name type="scientific">Halocatena salina</name>
    <dbReference type="NCBI Taxonomy" id="2934340"/>
    <lineage>
        <taxon>Archaea</taxon>
        <taxon>Methanobacteriati</taxon>
        <taxon>Methanobacteriota</taxon>
        <taxon>Stenosarchaea group</taxon>
        <taxon>Halobacteria</taxon>
        <taxon>Halobacteriales</taxon>
        <taxon>Natronomonadaceae</taxon>
        <taxon>Halocatena</taxon>
    </lineage>
</organism>
<dbReference type="RefSeq" id="WP_247994119.1">
    <property type="nucleotide sequence ID" value="NZ_CP096019.1"/>
</dbReference>
<feature type="domain" description="Archaeal histidine kinase 4TM" evidence="2">
    <location>
        <begin position="20"/>
        <end position="102"/>
    </location>
</feature>
<dbReference type="GeneID" id="71927012"/>
<dbReference type="Pfam" id="PF16926">
    <property type="entry name" value="HisKA_4TM"/>
    <property type="match status" value="1"/>
</dbReference>
<dbReference type="KEGG" id="haad:MW046_03155"/>
<evidence type="ECO:0000313" key="4">
    <source>
        <dbReference type="Proteomes" id="UP000831768"/>
    </source>
</evidence>
<keyword evidence="1" id="KW-1133">Transmembrane helix</keyword>
<reference evidence="3" key="1">
    <citation type="submission" date="2022-04" db="EMBL/GenBank/DDBJ databases">
        <title>Halocatena sp. nov., isolated from a salt lake.</title>
        <authorList>
            <person name="Cui H.-L."/>
        </authorList>
    </citation>
    <scope>NUCLEOTIDE SEQUENCE</scope>
    <source>
        <strain evidence="3">AD-1</strain>
    </source>
</reference>
<proteinExistence type="predicted"/>
<feature type="transmembrane region" description="Helical" evidence="1">
    <location>
        <begin position="78"/>
        <end position="96"/>
    </location>
</feature>
<keyword evidence="1" id="KW-0812">Transmembrane</keyword>
<accession>A0A8U0A2Z4</accession>
<feature type="transmembrane region" description="Helical" evidence="1">
    <location>
        <begin position="108"/>
        <end position="132"/>
    </location>
</feature>
<dbReference type="InterPro" id="IPR031623">
    <property type="entry name" value="HisKA_4TM"/>
</dbReference>